<evidence type="ECO:0000313" key="2">
    <source>
        <dbReference type="Proteomes" id="UP000036403"/>
    </source>
</evidence>
<keyword evidence="1" id="KW-0067">ATP-binding</keyword>
<dbReference type="Proteomes" id="UP000036403">
    <property type="component" value="Unassembled WGS sequence"/>
</dbReference>
<reference evidence="1 2" key="1">
    <citation type="submission" date="2015-04" db="EMBL/GenBank/DDBJ databases">
        <title>Lasius niger genome sequencing.</title>
        <authorList>
            <person name="Konorov E.A."/>
            <person name="Nikitin M.A."/>
            <person name="Kirill M.V."/>
            <person name="Chang P."/>
        </authorList>
    </citation>
    <scope>NUCLEOTIDE SEQUENCE [LARGE SCALE GENOMIC DNA]</scope>
    <source>
        <tissue evidence="1">Whole</tissue>
    </source>
</reference>
<organism evidence="1 2">
    <name type="scientific">Lasius niger</name>
    <name type="common">Black garden ant</name>
    <dbReference type="NCBI Taxonomy" id="67767"/>
    <lineage>
        <taxon>Eukaryota</taxon>
        <taxon>Metazoa</taxon>
        <taxon>Ecdysozoa</taxon>
        <taxon>Arthropoda</taxon>
        <taxon>Hexapoda</taxon>
        <taxon>Insecta</taxon>
        <taxon>Pterygota</taxon>
        <taxon>Neoptera</taxon>
        <taxon>Endopterygota</taxon>
        <taxon>Hymenoptera</taxon>
        <taxon>Apocrita</taxon>
        <taxon>Aculeata</taxon>
        <taxon>Formicoidea</taxon>
        <taxon>Formicidae</taxon>
        <taxon>Formicinae</taxon>
        <taxon>Lasius</taxon>
        <taxon>Lasius</taxon>
    </lineage>
</organism>
<sequence>MWTGKLKRLKNCEKTKGGRCGDNGGRIMGQQCNGRPKKKTIGCIREDRTDRAHVTKWLSYGVGNRGNRLSCAKGTSRAARNDTTKQREETSKCYFYQICEVK</sequence>
<dbReference type="EMBL" id="LBMM01003067">
    <property type="protein sequence ID" value="KMQ94002.1"/>
    <property type="molecule type" value="Genomic_DNA"/>
</dbReference>
<protein>
    <submittedName>
        <fullName evidence="1">Atp-binding cassette sub-family d member 3-like isoform x2 protein</fullName>
    </submittedName>
</protein>
<comment type="caution">
    <text evidence="1">The sequence shown here is derived from an EMBL/GenBank/DDBJ whole genome shotgun (WGS) entry which is preliminary data.</text>
</comment>
<dbReference type="PaxDb" id="67767-A0A0J7KU87"/>
<gene>
    <name evidence="1" type="ORF">RF55_5865</name>
</gene>
<dbReference type="GO" id="GO:0005524">
    <property type="term" value="F:ATP binding"/>
    <property type="evidence" value="ECO:0007669"/>
    <property type="project" value="UniProtKB-KW"/>
</dbReference>
<proteinExistence type="predicted"/>
<dbReference type="AlphaFoldDB" id="A0A0J7KU87"/>
<accession>A0A0J7KU87</accession>
<evidence type="ECO:0000313" key="1">
    <source>
        <dbReference type="EMBL" id="KMQ94002.1"/>
    </source>
</evidence>
<name>A0A0J7KU87_LASNI</name>
<keyword evidence="2" id="KW-1185">Reference proteome</keyword>
<keyword evidence="1" id="KW-0547">Nucleotide-binding</keyword>